<dbReference type="SUPFAM" id="SSF57850">
    <property type="entry name" value="RING/U-box"/>
    <property type="match status" value="1"/>
</dbReference>
<comment type="caution">
    <text evidence="11">The sequence shown here is derived from an EMBL/GenBank/DDBJ whole genome shotgun (WGS) entry which is preliminary data.</text>
</comment>
<dbReference type="PANTHER" id="PTHR23315">
    <property type="entry name" value="U BOX DOMAIN-CONTAINING"/>
    <property type="match status" value="1"/>
</dbReference>
<evidence type="ECO:0000313" key="11">
    <source>
        <dbReference type="EMBL" id="KVI03216.1"/>
    </source>
</evidence>
<feature type="coiled-coil region" evidence="8">
    <location>
        <begin position="406"/>
        <end position="433"/>
    </location>
</feature>
<dbReference type="InterPro" id="IPR045210">
    <property type="entry name" value="RING-Ubox_PUB"/>
</dbReference>
<evidence type="ECO:0000256" key="6">
    <source>
        <dbReference type="ARBA" id="ARBA00022786"/>
    </source>
</evidence>
<keyword evidence="8" id="KW-0175">Coiled coil</keyword>
<keyword evidence="5" id="KW-0677">Repeat</keyword>
<feature type="compositionally biased region" description="Basic and acidic residues" evidence="9">
    <location>
        <begin position="88"/>
        <end position="98"/>
    </location>
</feature>
<dbReference type="SMART" id="SM00185">
    <property type="entry name" value="ARM"/>
    <property type="match status" value="2"/>
</dbReference>
<name>A0A103Y646_CYNCS</name>
<dbReference type="CDD" id="cd16664">
    <property type="entry name" value="RING-Ubox_PUB"/>
    <property type="match status" value="1"/>
</dbReference>
<dbReference type="GO" id="GO:0061630">
    <property type="term" value="F:ubiquitin protein ligase activity"/>
    <property type="evidence" value="ECO:0007669"/>
    <property type="project" value="UniProtKB-EC"/>
</dbReference>
<evidence type="ECO:0000256" key="3">
    <source>
        <dbReference type="ARBA" id="ARBA00012483"/>
    </source>
</evidence>
<protein>
    <recommendedName>
        <fullName evidence="3">RING-type E3 ubiquitin transferase</fullName>
        <ecNumber evidence="3">2.3.2.27</ecNumber>
    </recommendedName>
</protein>
<sequence length="875" mass="97804">MGEKSEAAEDRSAEPSTVEAEIHLKEIGRFPNLQQVRELQARELQLQHIGLTRRRADSSISYQVLHASLDNAWVCVGLTNGHRKKSTKDKPVEAEPKSGRHRVPALVSVSRAAQVWHCVLQQHQRKKVHSVDRNLVDDARLLRRWCLINGICFFWVLRAEEYRIGGKKRGWLTTRREKETRHSWEKLLLDNEVQLSMAVSQETLPPKKKRPTAGLIATPSMESDERLIRTLLLRSKETSSLKPIPFVLYRNSISIIRKTKLLTLLLEDLVVDHVVPCFPASAVLCFEELYIVLQSIKTLIEDCCNGSKFWLLIQQQSVAHKFHELTLELSTLIDIFPIKEMNLSEDIEELVNLIRKQCSKSVASIAEHDIILRNDVLEKLDRIKSEIVPQQSKLKEIFTRLQLNDSTSCTDEIEILEEEVKNQSDQKSKAEIVSLIGLVRYAKCVLYGESSPRIIRCRNKSNSTDLTIPADFRCPISLDLVRDPVVICTGQTYDRASINLWIESGHTTCPKTGQTLLHTEMIPNRALRNLIVMWCREHRIPFESTEIKEKVNDVTTNKTLFEATKMTVSFLLEKARASQSSEKANYFVHELRALAKTDSNSRACIAEAGGLPLLVKFLGSDHPNLQVNAITTILNLSILEANKTRIMETDSVLNSIIEVLRTGVSWEAKGNAAATIFSLTGVHTYRKKLGRKTRVIKGLMELARTGPVSSKRDALVAILNLAGDRETVGKLIEVGVVEMASEVMDGLPEEGVTVLEAVVKKGGLVAITATFHLITKLATILRDGTERAQESAAATLVNVCRKGGLEIVTELAAIPGIERVIWEVMGMGTGRGRRKAATLLRILRRWAAGLYCNATATYSTTNASSTTTVGVVLPG</sequence>
<dbReference type="InterPro" id="IPR011989">
    <property type="entry name" value="ARM-like"/>
</dbReference>
<evidence type="ECO:0000256" key="2">
    <source>
        <dbReference type="ARBA" id="ARBA00004906"/>
    </source>
</evidence>
<evidence type="ECO:0000256" key="4">
    <source>
        <dbReference type="ARBA" id="ARBA00022679"/>
    </source>
</evidence>
<keyword evidence="12" id="KW-1185">Reference proteome</keyword>
<dbReference type="PANTHER" id="PTHR23315:SF63">
    <property type="entry name" value="U-BOX DOMAIN-CONTAINING PROTEIN 16"/>
    <property type="match status" value="1"/>
</dbReference>
<dbReference type="SMART" id="SM00504">
    <property type="entry name" value="Ubox"/>
    <property type="match status" value="1"/>
</dbReference>
<dbReference type="AlphaFoldDB" id="A0A103Y646"/>
<evidence type="ECO:0000256" key="7">
    <source>
        <dbReference type="PROSITE-ProRule" id="PRU00259"/>
    </source>
</evidence>
<comment type="pathway">
    <text evidence="2">Protein modification; protein ubiquitination.</text>
</comment>
<evidence type="ECO:0000256" key="8">
    <source>
        <dbReference type="SAM" id="Coils"/>
    </source>
</evidence>
<accession>A0A103Y646</accession>
<dbReference type="Pfam" id="PF25598">
    <property type="entry name" value="ARM_PUB"/>
    <property type="match status" value="1"/>
</dbReference>
<dbReference type="Proteomes" id="UP000243975">
    <property type="component" value="Unassembled WGS sequence"/>
</dbReference>
<dbReference type="InterPro" id="IPR003613">
    <property type="entry name" value="Ubox_domain"/>
</dbReference>
<dbReference type="InterPro" id="IPR016024">
    <property type="entry name" value="ARM-type_fold"/>
</dbReference>
<evidence type="ECO:0000256" key="9">
    <source>
        <dbReference type="SAM" id="MobiDB-lite"/>
    </source>
</evidence>
<dbReference type="Gramene" id="KVI03216">
    <property type="protein sequence ID" value="KVI03216"/>
    <property type="gene ID" value="Ccrd_018488"/>
</dbReference>
<reference evidence="11 12" key="1">
    <citation type="journal article" date="2016" name="Sci. Rep.">
        <title>The genome sequence of the outbreeding globe artichoke constructed de novo incorporating a phase-aware low-pass sequencing strategy of F1 progeny.</title>
        <authorList>
            <person name="Scaglione D."/>
            <person name="Reyes-Chin-Wo S."/>
            <person name="Acquadro A."/>
            <person name="Froenicke L."/>
            <person name="Portis E."/>
            <person name="Beitel C."/>
            <person name="Tirone M."/>
            <person name="Mauro R."/>
            <person name="Lo Monaco A."/>
            <person name="Mauromicale G."/>
            <person name="Faccioli P."/>
            <person name="Cattivelli L."/>
            <person name="Rieseberg L."/>
            <person name="Michelmore R."/>
            <person name="Lanteri S."/>
        </authorList>
    </citation>
    <scope>NUCLEOTIDE SEQUENCE [LARGE SCALE GENOMIC DNA]</scope>
    <source>
        <strain evidence="11">2C</strain>
    </source>
</reference>
<comment type="catalytic activity">
    <reaction evidence="1">
        <text>S-ubiquitinyl-[E2 ubiquitin-conjugating enzyme]-L-cysteine + [acceptor protein]-L-lysine = [E2 ubiquitin-conjugating enzyme]-L-cysteine + N(6)-ubiquitinyl-[acceptor protein]-L-lysine.</text>
        <dbReference type="EC" id="2.3.2.27"/>
    </reaction>
</comment>
<evidence type="ECO:0000256" key="5">
    <source>
        <dbReference type="ARBA" id="ARBA00022737"/>
    </source>
</evidence>
<dbReference type="PROSITE" id="PS50176">
    <property type="entry name" value="ARM_REPEAT"/>
    <property type="match status" value="1"/>
</dbReference>
<dbReference type="InterPro" id="IPR057623">
    <property type="entry name" value="PUB12-19-like_N"/>
</dbReference>
<evidence type="ECO:0000256" key="1">
    <source>
        <dbReference type="ARBA" id="ARBA00000900"/>
    </source>
</evidence>
<evidence type="ECO:0000313" key="12">
    <source>
        <dbReference type="Proteomes" id="UP000243975"/>
    </source>
</evidence>
<dbReference type="Gene3D" id="3.30.40.10">
    <property type="entry name" value="Zinc/RING finger domain, C3HC4 (zinc finger)"/>
    <property type="match status" value="1"/>
</dbReference>
<dbReference type="GO" id="GO:0016567">
    <property type="term" value="P:protein ubiquitination"/>
    <property type="evidence" value="ECO:0007669"/>
    <property type="project" value="UniProtKB-UniPathway"/>
</dbReference>
<dbReference type="OMA" id="VPAYKKR"/>
<dbReference type="Pfam" id="PF04564">
    <property type="entry name" value="U-box"/>
    <property type="match status" value="1"/>
</dbReference>
<feature type="domain" description="U-box" evidence="10">
    <location>
        <begin position="467"/>
        <end position="541"/>
    </location>
</feature>
<dbReference type="PROSITE" id="PS51698">
    <property type="entry name" value="U_BOX"/>
    <property type="match status" value="1"/>
</dbReference>
<dbReference type="Gene3D" id="1.25.10.10">
    <property type="entry name" value="Leucine-rich Repeat Variant"/>
    <property type="match status" value="1"/>
</dbReference>
<dbReference type="FunFam" id="3.30.40.10:FF:000442">
    <property type="entry name" value="RING-type E3 ubiquitin transferase"/>
    <property type="match status" value="1"/>
</dbReference>
<evidence type="ECO:0000259" key="10">
    <source>
        <dbReference type="PROSITE" id="PS51698"/>
    </source>
</evidence>
<proteinExistence type="predicted"/>
<organism evidence="11 12">
    <name type="scientific">Cynara cardunculus var. scolymus</name>
    <name type="common">Globe artichoke</name>
    <name type="synonym">Cynara scolymus</name>
    <dbReference type="NCBI Taxonomy" id="59895"/>
    <lineage>
        <taxon>Eukaryota</taxon>
        <taxon>Viridiplantae</taxon>
        <taxon>Streptophyta</taxon>
        <taxon>Embryophyta</taxon>
        <taxon>Tracheophyta</taxon>
        <taxon>Spermatophyta</taxon>
        <taxon>Magnoliopsida</taxon>
        <taxon>eudicotyledons</taxon>
        <taxon>Gunneridae</taxon>
        <taxon>Pentapetalae</taxon>
        <taxon>asterids</taxon>
        <taxon>campanulids</taxon>
        <taxon>Asterales</taxon>
        <taxon>Asteraceae</taxon>
        <taxon>Carduoideae</taxon>
        <taxon>Cardueae</taxon>
        <taxon>Carduinae</taxon>
        <taxon>Cynara</taxon>
    </lineage>
</organism>
<dbReference type="EMBL" id="LEKV01002408">
    <property type="protein sequence ID" value="KVI03216.1"/>
    <property type="molecule type" value="Genomic_DNA"/>
</dbReference>
<dbReference type="UniPathway" id="UPA00143"/>
<gene>
    <name evidence="11" type="ORF">Ccrd_018488</name>
</gene>
<keyword evidence="4" id="KW-0808">Transferase</keyword>
<dbReference type="Pfam" id="PF25368">
    <property type="entry name" value="PUB10_N"/>
    <property type="match status" value="1"/>
</dbReference>
<dbReference type="InterPro" id="IPR058678">
    <property type="entry name" value="ARM_PUB"/>
</dbReference>
<feature type="region of interest" description="Disordered" evidence="9">
    <location>
        <begin position="82"/>
        <end position="101"/>
    </location>
</feature>
<keyword evidence="6" id="KW-0833">Ubl conjugation pathway</keyword>
<dbReference type="SUPFAM" id="SSF48371">
    <property type="entry name" value="ARM repeat"/>
    <property type="match status" value="1"/>
</dbReference>
<dbReference type="EC" id="2.3.2.27" evidence="3"/>
<dbReference type="InterPro" id="IPR000225">
    <property type="entry name" value="Armadillo"/>
</dbReference>
<feature type="repeat" description="ARM" evidence="7">
    <location>
        <begin position="609"/>
        <end position="651"/>
    </location>
</feature>
<dbReference type="InterPro" id="IPR013083">
    <property type="entry name" value="Znf_RING/FYVE/PHD"/>
</dbReference>